<dbReference type="Proteomes" id="UP001301526">
    <property type="component" value="Chromosome"/>
</dbReference>
<dbReference type="EMBL" id="CP118734">
    <property type="protein sequence ID" value="WNY50083.1"/>
    <property type="molecule type" value="Genomic_DNA"/>
</dbReference>
<gene>
    <name evidence="2" type="ORF">PW220_09885</name>
</gene>
<proteinExistence type="predicted"/>
<evidence type="ECO:0000313" key="3">
    <source>
        <dbReference type="Proteomes" id="UP001301526"/>
    </source>
</evidence>
<sequence>MRLIDVALHNRKTGDGISASVPTYRLYNDGLKYHLYTKDKNEVDILSGRDWIYEGVIFHSSGKRPVYRLYNSGLKVHLYTSDKNEYNVLSTHGWKQEGVAWNVE</sequence>
<dbReference type="Pfam" id="PF18885">
    <property type="entry name" value="DUF5648"/>
    <property type="match status" value="1"/>
</dbReference>
<keyword evidence="3" id="KW-1185">Reference proteome</keyword>
<dbReference type="AlphaFoldDB" id="A0AA96VJ15"/>
<dbReference type="RefSeq" id="WP_269088009.1">
    <property type="nucleotide sequence ID" value="NZ_JAASEG010000007.1"/>
</dbReference>
<dbReference type="InterPro" id="IPR043708">
    <property type="entry name" value="DUF5648"/>
</dbReference>
<feature type="domain" description="DUF5648" evidence="1">
    <location>
        <begin position="19"/>
        <end position="103"/>
    </location>
</feature>
<name>A0AA96VJ15_9STRE</name>
<evidence type="ECO:0000259" key="1">
    <source>
        <dbReference type="Pfam" id="PF18885"/>
    </source>
</evidence>
<protein>
    <recommendedName>
        <fullName evidence="1">DUF5648 domain-containing protein</fullName>
    </recommendedName>
</protein>
<evidence type="ECO:0000313" key="2">
    <source>
        <dbReference type="EMBL" id="WNY50083.1"/>
    </source>
</evidence>
<accession>A0AA96VJ15</accession>
<organism evidence="2 3">
    <name type="scientific">Streptococcus iners subsp. hyiners</name>
    <dbReference type="NCBI Taxonomy" id="3028083"/>
    <lineage>
        <taxon>Bacteria</taxon>
        <taxon>Bacillati</taxon>
        <taxon>Bacillota</taxon>
        <taxon>Bacilli</taxon>
        <taxon>Lactobacillales</taxon>
        <taxon>Streptococcaceae</taxon>
        <taxon>Streptococcus</taxon>
        <taxon>Streptococcus iners</taxon>
    </lineage>
</organism>
<reference evidence="2 3" key="1">
    <citation type="submission" date="2023-02" db="EMBL/GenBank/DDBJ databases">
        <title>Streptococcus sp. Genome Sequencing and Assembly.</title>
        <authorList>
            <person name="Shore S.M."/>
            <person name="Nicholson T.L."/>
        </authorList>
    </citation>
    <scope>NUCLEOTIDE SEQUENCE [LARGE SCALE GENOMIC DNA]</scope>
    <source>
        <strain evidence="2 3">29892</strain>
    </source>
</reference>